<dbReference type="EMBL" id="KM017070">
    <property type="protein sequence ID" value="AJW29304.1"/>
    <property type="molecule type" value="Genomic_DNA"/>
</dbReference>
<evidence type="ECO:0000313" key="2">
    <source>
        <dbReference type="EMBL" id="AJW29304.1"/>
    </source>
</evidence>
<reference evidence="2" key="1">
    <citation type="submission" date="2014-06" db="EMBL/GenBank/DDBJ databases">
        <title>Molecular and ecological studies on carbamate pesticide degrading bacteria isolated from agricultural soils.</title>
        <authorList>
            <person name="Kim D.-U."/>
            <person name="Ka J.-O."/>
        </authorList>
    </citation>
    <scope>NUCLEOTIDE SEQUENCE</scope>
    <source>
        <strain evidence="2">NS2</strain>
        <plasmid evidence="2">201</plasmid>
    </source>
</reference>
<evidence type="ECO:0000256" key="1">
    <source>
        <dbReference type="SAM" id="MobiDB-lite"/>
    </source>
</evidence>
<organism evidence="2">
    <name type="scientific">Sphingomonas sp. NS2</name>
    <dbReference type="NCBI Taxonomy" id="908605"/>
    <lineage>
        <taxon>Bacteria</taxon>
        <taxon>Pseudomonadati</taxon>
        <taxon>Pseudomonadota</taxon>
        <taxon>Alphaproteobacteria</taxon>
        <taxon>Sphingomonadales</taxon>
        <taxon>Sphingomonadaceae</taxon>
        <taxon>Sphingomonas</taxon>
    </lineage>
</organism>
<keyword evidence="2" id="KW-0614">Plasmid</keyword>
<sequence>MAPVVPAKAGTGRGSGARDDAAGVKLTRASGRKAAHNKKIGIPAGLVKIKAMD</sequence>
<name>A0A0D4ZYS5_9SPHN</name>
<proteinExistence type="predicted"/>
<gene>
    <name evidence="2" type="ORF">plasmid201_116</name>
</gene>
<geneLocation type="plasmid" evidence="2">
    <name>201</name>
</geneLocation>
<dbReference type="AlphaFoldDB" id="A0A0D4ZYS5"/>
<accession>A0A0D4ZYS5</accession>
<protein>
    <submittedName>
        <fullName evidence="2">Uncharacterized protein</fullName>
    </submittedName>
</protein>
<feature type="region of interest" description="Disordered" evidence="1">
    <location>
        <begin position="1"/>
        <end position="23"/>
    </location>
</feature>